<keyword evidence="2" id="KW-1185">Reference proteome</keyword>
<dbReference type="AlphaFoldDB" id="A0A9X1TEC4"/>
<dbReference type="EMBL" id="JAJTTC010000001">
    <property type="protein sequence ID" value="MCF0061345.1"/>
    <property type="molecule type" value="Genomic_DNA"/>
</dbReference>
<evidence type="ECO:0000313" key="2">
    <source>
        <dbReference type="Proteomes" id="UP001139000"/>
    </source>
</evidence>
<evidence type="ECO:0000313" key="1">
    <source>
        <dbReference type="EMBL" id="MCF0061345.1"/>
    </source>
</evidence>
<proteinExistence type="predicted"/>
<dbReference type="Proteomes" id="UP001139000">
    <property type="component" value="Unassembled WGS sequence"/>
</dbReference>
<sequence length="184" mass="20723">MLLALVTVVLPNNLFGQDNLPLLQKQKKINFELFGISYRSETPIRNKLSHIFHGGLQYSFVITSGNVIEKYYSSLDAVAASGLRYYLNLHRKNEQNNGNFFQVDAGIKSGSIISRNMYYPAYVYLRPHWGIQIASGKRVSFELGAGLTIGSSIIEKYKGVAVAPNAQFRVGYLFMDRNANKNDF</sequence>
<reference evidence="1" key="1">
    <citation type="submission" date="2021-12" db="EMBL/GenBank/DDBJ databases">
        <title>Novel species in genus Dyadobacter.</title>
        <authorList>
            <person name="Ma C."/>
        </authorList>
    </citation>
    <scope>NUCLEOTIDE SEQUENCE</scope>
    <source>
        <strain evidence="1">LJ419</strain>
    </source>
</reference>
<evidence type="ECO:0008006" key="3">
    <source>
        <dbReference type="Google" id="ProtNLM"/>
    </source>
</evidence>
<accession>A0A9X1TEC4</accession>
<dbReference type="RefSeq" id="WP_234654583.1">
    <property type="nucleotide sequence ID" value="NZ_CP094997.1"/>
</dbReference>
<comment type="caution">
    <text evidence="1">The sequence shown here is derived from an EMBL/GenBank/DDBJ whole genome shotgun (WGS) entry which is preliminary data.</text>
</comment>
<organism evidence="1 2">
    <name type="scientific">Dyadobacter chenwenxiniae</name>
    <dbReference type="NCBI Taxonomy" id="2906456"/>
    <lineage>
        <taxon>Bacteria</taxon>
        <taxon>Pseudomonadati</taxon>
        <taxon>Bacteroidota</taxon>
        <taxon>Cytophagia</taxon>
        <taxon>Cytophagales</taxon>
        <taxon>Spirosomataceae</taxon>
        <taxon>Dyadobacter</taxon>
    </lineage>
</organism>
<gene>
    <name evidence="1" type="ORF">LXM26_07565</name>
</gene>
<name>A0A9X1TEC4_9BACT</name>
<protein>
    <recommendedName>
        <fullName evidence="3">DUF3575 domain-containing protein</fullName>
    </recommendedName>
</protein>